<feature type="compositionally biased region" description="Basic and acidic residues" evidence="1">
    <location>
        <begin position="10"/>
        <end position="24"/>
    </location>
</feature>
<name>A0A3M7QG22_BRAPC</name>
<protein>
    <submittedName>
        <fullName evidence="2">Uncharacterized protein</fullName>
    </submittedName>
</protein>
<organism evidence="2 3">
    <name type="scientific">Brachionus plicatilis</name>
    <name type="common">Marine rotifer</name>
    <name type="synonym">Brachionus muelleri</name>
    <dbReference type="NCBI Taxonomy" id="10195"/>
    <lineage>
        <taxon>Eukaryota</taxon>
        <taxon>Metazoa</taxon>
        <taxon>Spiralia</taxon>
        <taxon>Gnathifera</taxon>
        <taxon>Rotifera</taxon>
        <taxon>Eurotatoria</taxon>
        <taxon>Monogononta</taxon>
        <taxon>Pseudotrocha</taxon>
        <taxon>Ploima</taxon>
        <taxon>Brachionidae</taxon>
        <taxon>Brachionus</taxon>
    </lineage>
</organism>
<keyword evidence="3" id="KW-1185">Reference proteome</keyword>
<comment type="caution">
    <text evidence="2">The sequence shown here is derived from an EMBL/GenBank/DDBJ whole genome shotgun (WGS) entry which is preliminary data.</text>
</comment>
<dbReference type="Proteomes" id="UP000276133">
    <property type="component" value="Unassembled WGS sequence"/>
</dbReference>
<feature type="region of interest" description="Disordered" evidence="1">
    <location>
        <begin position="1"/>
        <end position="24"/>
    </location>
</feature>
<proteinExistence type="predicted"/>
<evidence type="ECO:0000313" key="3">
    <source>
        <dbReference type="Proteomes" id="UP000276133"/>
    </source>
</evidence>
<dbReference type="AlphaFoldDB" id="A0A3M7QG22"/>
<sequence length="146" mass="17116">MTCQTSDQNLFREERPGRIDPNLKSKENVTNATEFFVHTTKYNKLLFGKCKTSTLSEDSIFFRKKIFGARGLKTQEHKQGSMSSERFFVSCPRITTQSLIKYIYSETRKNSGKIQVVRLKKLAKNNKVPKFYYLKFKLKKNIDNLK</sequence>
<evidence type="ECO:0000256" key="1">
    <source>
        <dbReference type="SAM" id="MobiDB-lite"/>
    </source>
</evidence>
<evidence type="ECO:0000313" key="2">
    <source>
        <dbReference type="EMBL" id="RNA10387.1"/>
    </source>
</evidence>
<dbReference type="EMBL" id="REGN01006225">
    <property type="protein sequence ID" value="RNA10387.1"/>
    <property type="molecule type" value="Genomic_DNA"/>
</dbReference>
<accession>A0A3M7QG22</accession>
<gene>
    <name evidence="2" type="ORF">BpHYR1_048174</name>
</gene>
<reference evidence="2 3" key="1">
    <citation type="journal article" date="2018" name="Sci. Rep.">
        <title>Genomic signatures of local adaptation to the degree of environmental predictability in rotifers.</title>
        <authorList>
            <person name="Franch-Gras L."/>
            <person name="Hahn C."/>
            <person name="Garcia-Roger E.M."/>
            <person name="Carmona M.J."/>
            <person name="Serra M."/>
            <person name="Gomez A."/>
        </authorList>
    </citation>
    <scope>NUCLEOTIDE SEQUENCE [LARGE SCALE GENOMIC DNA]</scope>
    <source>
        <strain evidence="2">HYR1</strain>
    </source>
</reference>